<dbReference type="PROSITE" id="PS51257">
    <property type="entry name" value="PROKAR_LIPOPROTEIN"/>
    <property type="match status" value="1"/>
</dbReference>
<evidence type="ECO:0000313" key="3">
    <source>
        <dbReference type="Proteomes" id="UP000294830"/>
    </source>
</evidence>
<evidence type="ECO:0008006" key="4">
    <source>
        <dbReference type="Google" id="ProtNLM"/>
    </source>
</evidence>
<protein>
    <recommendedName>
        <fullName evidence="4">DUF4136 domain-containing protein</fullName>
    </recommendedName>
</protein>
<keyword evidence="3" id="KW-1185">Reference proteome</keyword>
<dbReference type="Proteomes" id="UP000294830">
    <property type="component" value="Unassembled WGS sequence"/>
</dbReference>
<accession>A0A4R2ED86</accession>
<evidence type="ECO:0000256" key="1">
    <source>
        <dbReference type="SAM" id="SignalP"/>
    </source>
</evidence>
<feature type="signal peptide" evidence="1">
    <location>
        <begin position="1"/>
        <end position="19"/>
    </location>
</feature>
<name>A0A4R2ED86_9BACT</name>
<dbReference type="RefSeq" id="WP_131839492.1">
    <property type="nucleotide sequence ID" value="NZ_SLWB01000008.1"/>
</dbReference>
<gene>
    <name evidence="2" type="ORF">CLV25_108151</name>
</gene>
<organism evidence="2 3">
    <name type="scientific">Acetobacteroides hydrogenigenes</name>
    <dbReference type="NCBI Taxonomy" id="979970"/>
    <lineage>
        <taxon>Bacteria</taxon>
        <taxon>Pseudomonadati</taxon>
        <taxon>Bacteroidota</taxon>
        <taxon>Bacteroidia</taxon>
        <taxon>Bacteroidales</taxon>
        <taxon>Rikenellaceae</taxon>
        <taxon>Acetobacteroides</taxon>
    </lineage>
</organism>
<comment type="caution">
    <text evidence="2">The sequence shown here is derived from an EMBL/GenBank/DDBJ whole genome shotgun (WGS) entry which is preliminary data.</text>
</comment>
<evidence type="ECO:0000313" key="2">
    <source>
        <dbReference type="EMBL" id="TCN66808.1"/>
    </source>
</evidence>
<feature type="chain" id="PRO_5020807834" description="DUF4136 domain-containing protein" evidence="1">
    <location>
        <begin position="20"/>
        <end position="199"/>
    </location>
</feature>
<dbReference type="EMBL" id="SLWB01000008">
    <property type="protein sequence ID" value="TCN66808.1"/>
    <property type="molecule type" value="Genomic_DNA"/>
</dbReference>
<proteinExistence type="predicted"/>
<dbReference type="AlphaFoldDB" id="A0A4R2ED86"/>
<reference evidence="2 3" key="1">
    <citation type="submission" date="2019-03" db="EMBL/GenBank/DDBJ databases">
        <title>Genomic Encyclopedia of Archaeal and Bacterial Type Strains, Phase II (KMG-II): from individual species to whole genera.</title>
        <authorList>
            <person name="Goeker M."/>
        </authorList>
    </citation>
    <scope>NUCLEOTIDE SEQUENCE [LARGE SCALE GENOMIC DNA]</scope>
    <source>
        <strain evidence="2 3">RL-C</strain>
    </source>
</reference>
<sequence length="199" mass="21992">MRRYLYLLLLAASVAVSCAKDESVPTISRNNSGVLAKDIAGTWTFEPPTAENIVVKGTTAELTDMVKAQLISMMNERIPLYLRLDVTFDGSMYCSGESSVSDPKVRYQGVYLVCGGRLNATLNSPTERLSIYGLLEKGEGASFILNFDEDAYIEHYAQLLKQQQPPGATSDAVKSVLEKMRADITELRCPIKLIKKETE</sequence>
<keyword evidence="1" id="KW-0732">Signal</keyword>